<proteinExistence type="predicted"/>
<comment type="caution">
    <text evidence="1">The sequence shown here is derived from an EMBL/GenBank/DDBJ whole genome shotgun (WGS) entry which is preliminary data.</text>
</comment>
<evidence type="ECO:0000313" key="2">
    <source>
        <dbReference type="Proteomes" id="UP000641025"/>
    </source>
</evidence>
<protein>
    <submittedName>
        <fullName evidence="1">Uncharacterized protein</fullName>
    </submittedName>
</protein>
<evidence type="ECO:0000313" key="1">
    <source>
        <dbReference type="EMBL" id="MBJ6802680.1"/>
    </source>
</evidence>
<organism evidence="1 2">
    <name type="scientific">Geomonas propionica</name>
    <dbReference type="NCBI Taxonomy" id="2798582"/>
    <lineage>
        <taxon>Bacteria</taxon>
        <taxon>Pseudomonadati</taxon>
        <taxon>Thermodesulfobacteriota</taxon>
        <taxon>Desulfuromonadia</taxon>
        <taxon>Geobacterales</taxon>
        <taxon>Geobacteraceae</taxon>
        <taxon>Geomonas</taxon>
    </lineage>
</organism>
<accession>A0ABS0YXH9</accession>
<sequence length="255" mass="28177">MFVVAIYGWQEETPELVQELAGALGIMTFEARQRLIGGGPSVVASFADHQQARALAEKVSRGGIKALIADATAVRMRSGFLIVRRFRFEGRMLNIETHNGQQETFPYADMELLITGTSVVGFSETKTIVEKKFSLGKTLLTGGIPMTSKVERQEEVSSEESEQVLYLYANDRPTTIFSLNGMNYDGFGAEMKLSRKLNFSHLISQLRLHAFGAAFDDRLLNKINQVRLLGPAQGREASLDLAAEILARCLLTSRG</sequence>
<gene>
    <name evidence="1" type="ORF">JFN90_21330</name>
</gene>
<name>A0ABS0YXH9_9BACT</name>
<dbReference type="Proteomes" id="UP000641025">
    <property type="component" value="Unassembled WGS sequence"/>
</dbReference>
<dbReference type="EMBL" id="JAEMHK010000023">
    <property type="protein sequence ID" value="MBJ6802680.1"/>
    <property type="molecule type" value="Genomic_DNA"/>
</dbReference>
<reference evidence="1 2" key="1">
    <citation type="submission" date="2020-12" db="EMBL/GenBank/DDBJ databases">
        <title>Geomonas sp. Red259, isolated from paddy soil.</title>
        <authorList>
            <person name="Xu Z."/>
            <person name="Zhang Z."/>
            <person name="Masuda Y."/>
            <person name="Itoh H."/>
            <person name="Senoo K."/>
        </authorList>
    </citation>
    <scope>NUCLEOTIDE SEQUENCE [LARGE SCALE GENOMIC DNA]</scope>
    <source>
        <strain evidence="1 2">Red259</strain>
    </source>
</reference>
<keyword evidence="2" id="KW-1185">Reference proteome</keyword>
<dbReference type="RefSeq" id="WP_199397149.1">
    <property type="nucleotide sequence ID" value="NZ_JAEMHK010000023.1"/>
</dbReference>